<name>A0A0W8C6I4_PHYNI</name>
<dbReference type="EMBL" id="LNFP01003916">
    <property type="protein sequence ID" value="KUF79705.1"/>
    <property type="molecule type" value="Genomic_DNA"/>
</dbReference>
<dbReference type="PANTHER" id="PTHR47718:SF3">
    <property type="entry name" value="PROTEIN FAR1-RELATED SEQUENCE 5-LIKE"/>
    <property type="match status" value="1"/>
</dbReference>
<feature type="domain" description="MULE transposase" evidence="1">
    <location>
        <begin position="247"/>
        <end position="344"/>
    </location>
</feature>
<dbReference type="InterPro" id="IPR018289">
    <property type="entry name" value="MULE_transposase_dom"/>
</dbReference>
<gene>
    <name evidence="2" type="ORF">AM588_10000149</name>
</gene>
<dbReference type="AlphaFoldDB" id="A0A0W8C6I4"/>
<protein>
    <recommendedName>
        <fullName evidence="1">MULE transposase domain-containing protein</fullName>
    </recommendedName>
</protein>
<organism evidence="2 3">
    <name type="scientific">Phytophthora nicotianae</name>
    <name type="common">Potato buckeye rot agent</name>
    <name type="synonym">Phytophthora parasitica</name>
    <dbReference type="NCBI Taxonomy" id="4792"/>
    <lineage>
        <taxon>Eukaryota</taxon>
        <taxon>Sar</taxon>
        <taxon>Stramenopiles</taxon>
        <taxon>Oomycota</taxon>
        <taxon>Peronosporomycetes</taxon>
        <taxon>Peronosporales</taxon>
        <taxon>Peronosporaceae</taxon>
        <taxon>Phytophthora</taxon>
    </lineage>
</organism>
<dbReference type="PANTHER" id="PTHR47718">
    <property type="entry name" value="OS01G0519700 PROTEIN"/>
    <property type="match status" value="1"/>
</dbReference>
<comment type="caution">
    <text evidence="2">The sequence shown here is derived from an EMBL/GenBank/DDBJ whole genome shotgun (WGS) entry which is preliminary data.</text>
</comment>
<dbReference type="Proteomes" id="UP000054636">
    <property type="component" value="Unassembled WGS sequence"/>
</dbReference>
<sequence>MATPASTPTSFSISPLPENVYDSYDDAEAALHAWNRRKGIDVTKGHHKKNNAKEIWQRDFKCDKYGQTQNNRHLTEEERIRVQRGTSKIGCTMKIRLEAVNKNDCSGRWKIVYLKGSALHTHPVSEDPSIHPGHRRRDMQRLVSSDLSTQTLISSQTAVGIAPAAVVATIRHAHPETSILAKDVANHKRVDRREALASNTPTELLLKQLSTNKFFFKYKVNPETSRLQYLFWSHPGIKQFYKWNSDVLIMDCTYKTNAYDLPLLNIIAMTNMNTVLPIAQCWLSGEKEDDFLWALEQLQCMMTEYAISKPTIIITDRDQACMNALDRSFPDVPSLFCRWHMNRNVLAKTRTLFGQVEIENPAPGQDKYENTVATDQFMELYYDAVESPSEAEFESRCATIREFSVEMADYLDKHWWKYKSKLVHCWTSQYLHFGYRDTSAVEGTYAKCKRWLESARGDLLTAFDKLLPWWKNCIKNVSYGVERDVSTVSHQLQEEQYTGVVLFIADTHFRNLGTVEDSSSDREKARVDRGLYWWF</sequence>
<evidence type="ECO:0000313" key="3">
    <source>
        <dbReference type="Proteomes" id="UP000054636"/>
    </source>
</evidence>
<dbReference type="Pfam" id="PF10551">
    <property type="entry name" value="MULE"/>
    <property type="match status" value="1"/>
</dbReference>
<evidence type="ECO:0000313" key="2">
    <source>
        <dbReference type="EMBL" id="KUF79705.1"/>
    </source>
</evidence>
<accession>A0A0W8C6I4</accession>
<evidence type="ECO:0000259" key="1">
    <source>
        <dbReference type="Pfam" id="PF10551"/>
    </source>
</evidence>
<proteinExistence type="predicted"/>
<reference evidence="2 3" key="1">
    <citation type="submission" date="2015-11" db="EMBL/GenBank/DDBJ databases">
        <title>Genomes and virulence difference between two physiological races of Phytophthora nicotianae.</title>
        <authorList>
            <person name="Liu H."/>
            <person name="Ma X."/>
            <person name="Yu H."/>
            <person name="Fang D."/>
            <person name="Li Y."/>
            <person name="Wang X."/>
            <person name="Wang W."/>
            <person name="Dong Y."/>
            <person name="Xiao B."/>
        </authorList>
    </citation>
    <scope>NUCLEOTIDE SEQUENCE [LARGE SCALE GENOMIC DNA]</scope>
    <source>
        <strain evidence="3">race 1</strain>
    </source>
</reference>